<proteinExistence type="predicted"/>
<organism evidence="2 3">
    <name type="scientific">Candida viswanathii</name>
    <dbReference type="NCBI Taxonomy" id="5486"/>
    <lineage>
        <taxon>Eukaryota</taxon>
        <taxon>Fungi</taxon>
        <taxon>Dikarya</taxon>
        <taxon>Ascomycota</taxon>
        <taxon>Saccharomycotina</taxon>
        <taxon>Pichiomycetes</taxon>
        <taxon>Debaryomycetaceae</taxon>
        <taxon>Candida/Lodderomyces clade</taxon>
        <taxon>Candida</taxon>
    </lineage>
</organism>
<evidence type="ECO:0000256" key="1">
    <source>
        <dbReference type="SAM" id="MobiDB-lite"/>
    </source>
</evidence>
<feature type="compositionally biased region" description="Polar residues" evidence="1">
    <location>
        <begin position="204"/>
        <end position="217"/>
    </location>
</feature>
<dbReference type="Proteomes" id="UP000253472">
    <property type="component" value="Unassembled WGS sequence"/>
</dbReference>
<protein>
    <recommendedName>
        <fullName evidence="4">F-box domain-containing protein</fullName>
    </recommendedName>
</protein>
<accession>A0A367XSA6</accession>
<comment type="caution">
    <text evidence="2">The sequence shown here is derived from an EMBL/GenBank/DDBJ whole genome shotgun (WGS) entry which is preliminary data.</text>
</comment>
<evidence type="ECO:0000313" key="2">
    <source>
        <dbReference type="EMBL" id="RCK55681.1"/>
    </source>
</evidence>
<feature type="region of interest" description="Disordered" evidence="1">
    <location>
        <begin position="204"/>
        <end position="226"/>
    </location>
</feature>
<dbReference type="EMBL" id="QLNQ01000029">
    <property type="protein sequence ID" value="RCK55681.1"/>
    <property type="molecule type" value="Genomic_DNA"/>
</dbReference>
<name>A0A367XSA6_9ASCO</name>
<evidence type="ECO:0008006" key="4">
    <source>
        <dbReference type="Google" id="ProtNLM"/>
    </source>
</evidence>
<gene>
    <name evidence="2" type="ORF">Cantr_05396</name>
</gene>
<sequence length="441" mass="51731">MPPPPQQDHHPEHLTLDTLPIEILHKIFVYVGPSENNLPLVNRRMYSILYFSGVKSLEPWYNFTVFESIVDRYYLCDLNSRIDVRVIRKKIEYYSRQIRAIQQRFPNCAENRGFVNLVEDLTVIRTTLESFVSRAHVVLVDMLQFKYVSVDLLKTLNTRRAKADAGYMPIKSSQEIQLLQKLRLKFLRTKFKELGDQLRDTTKALTSEDQSLDTPIDTTDPGDEQDPEIKYYDDENFPTEGFFWSTSEQYTRVQDGHVVFNEGFETLEKLAFGRARIPDHYFTRSIYSSRHYNVLVFLTRHLVFGTIDGPGVMGSILDILENPDAYVTAYWPRLNEVVDVVIKSNDTQNKFTETLSRLFRLYNACMNKDYSVMKYQHAKDFPNLVARTMTALLKYFFENAPSADEKRQLWITAMELKNIHITDLLREFDDTPDYDILHRFV</sequence>
<dbReference type="OrthoDB" id="4022350at2759"/>
<dbReference type="AlphaFoldDB" id="A0A367XSA6"/>
<reference evidence="2 3" key="1">
    <citation type="submission" date="2018-06" db="EMBL/GenBank/DDBJ databases">
        <title>Whole genome sequencing of Candida tropicalis (genome annotated by CSBL at Korea University).</title>
        <authorList>
            <person name="Ahn J."/>
        </authorList>
    </citation>
    <scope>NUCLEOTIDE SEQUENCE [LARGE SCALE GENOMIC DNA]</scope>
    <source>
        <strain evidence="2 3">ATCC 20962</strain>
    </source>
</reference>
<evidence type="ECO:0000313" key="3">
    <source>
        <dbReference type="Proteomes" id="UP000253472"/>
    </source>
</evidence>
<keyword evidence="3" id="KW-1185">Reference proteome</keyword>